<evidence type="ECO:0000256" key="4">
    <source>
        <dbReference type="ARBA" id="ARBA00012740"/>
    </source>
</evidence>
<dbReference type="GO" id="GO:0002100">
    <property type="term" value="P:tRNA wobble adenosine to inosine editing"/>
    <property type="evidence" value="ECO:0007669"/>
    <property type="project" value="InterPro"/>
</dbReference>
<dbReference type="CDD" id="cd01285">
    <property type="entry name" value="nucleoside_deaminase"/>
    <property type="match status" value="1"/>
</dbReference>
<accession>A0A645CDQ5</accession>
<proteinExistence type="inferred from homology"/>
<comment type="catalytic activity">
    <reaction evidence="10">
        <text>adenosine(34) in tRNA + H2O + H(+) = inosine(34) in tRNA + NH4(+)</text>
        <dbReference type="Rhea" id="RHEA:43168"/>
        <dbReference type="Rhea" id="RHEA-COMP:10373"/>
        <dbReference type="Rhea" id="RHEA-COMP:10374"/>
        <dbReference type="ChEBI" id="CHEBI:15377"/>
        <dbReference type="ChEBI" id="CHEBI:15378"/>
        <dbReference type="ChEBI" id="CHEBI:28938"/>
        <dbReference type="ChEBI" id="CHEBI:74411"/>
        <dbReference type="ChEBI" id="CHEBI:82852"/>
        <dbReference type="EC" id="3.5.4.33"/>
    </reaction>
</comment>
<evidence type="ECO:0000256" key="1">
    <source>
        <dbReference type="ARBA" id="ARBA00001947"/>
    </source>
</evidence>
<dbReference type="PROSITE" id="PS00903">
    <property type="entry name" value="CYT_DCMP_DEAMINASES_1"/>
    <property type="match status" value="1"/>
</dbReference>
<dbReference type="PROSITE" id="PS51747">
    <property type="entry name" value="CYT_DCMP_DEAMINASES_2"/>
    <property type="match status" value="1"/>
</dbReference>
<dbReference type="PANTHER" id="PTHR11079:SF179">
    <property type="entry name" value="TRNA(ADENINE(34)) DEAMINASE, CHLOROPLASTIC"/>
    <property type="match status" value="1"/>
</dbReference>
<evidence type="ECO:0000256" key="5">
    <source>
        <dbReference type="ARBA" id="ARBA00019216"/>
    </source>
</evidence>
<comment type="caution">
    <text evidence="12">The sequence shown here is derived from an EMBL/GenBank/DDBJ whole genome shotgun (WGS) entry which is preliminary data.</text>
</comment>
<comment type="similarity">
    <text evidence="2">Belongs to the cytidine and deoxycytidylate deaminase family. ADAT2 subfamily.</text>
</comment>
<keyword evidence="7" id="KW-0479">Metal-binding</keyword>
<comment type="subunit">
    <text evidence="3">Homodimer.</text>
</comment>
<gene>
    <name evidence="12" type="primary">tadA_60</name>
    <name evidence="12" type="ORF">SDC9_122107</name>
</gene>
<sequence>MTENDHQYMKIALKEAQKALAKGEVPVGAIIVLNGKIIARAHNLKAVSRQATHHAEILAIQKASRKIGDWRLDDSEMYVTLEPCPMCAGALIQSRIRRVIFGAYDPKGGSVVSCQRMFDVPGYNHYPEVTAGVLEKDCSLILSDFFKKMRKSKKSPINLI</sequence>
<evidence type="ECO:0000256" key="2">
    <source>
        <dbReference type="ARBA" id="ARBA00010669"/>
    </source>
</evidence>
<dbReference type="SUPFAM" id="SSF53927">
    <property type="entry name" value="Cytidine deaminase-like"/>
    <property type="match status" value="1"/>
</dbReference>
<dbReference type="EC" id="3.5.4.33" evidence="4"/>
<feature type="domain" description="CMP/dCMP-type deaminase" evidence="11">
    <location>
        <begin position="3"/>
        <end position="112"/>
    </location>
</feature>
<keyword evidence="6" id="KW-0819">tRNA processing</keyword>
<dbReference type="GO" id="GO:0052717">
    <property type="term" value="F:tRNA-specific adenosine-34 deaminase activity"/>
    <property type="evidence" value="ECO:0007669"/>
    <property type="project" value="UniProtKB-EC"/>
</dbReference>
<evidence type="ECO:0000256" key="3">
    <source>
        <dbReference type="ARBA" id="ARBA00011738"/>
    </source>
</evidence>
<dbReference type="PANTHER" id="PTHR11079">
    <property type="entry name" value="CYTOSINE DEAMINASE FAMILY MEMBER"/>
    <property type="match status" value="1"/>
</dbReference>
<dbReference type="GO" id="GO:0008270">
    <property type="term" value="F:zinc ion binding"/>
    <property type="evidence" value="ECO:0007669"/>
    <property type="project" value="InterPro"/>
</dbReference>
<dbReference type="AlphaFoldDB" id="A0A645CDQ5"/>
<comment type="cofactor">
    <cofactor evidence="1">
        <name>Zn(2+)</name>
        <dbReference type="ChEBI" id="CHEBI:29105"/>
    </cofactor>
</comment>
<protein>
    <recommendedName>
        <fullName evidence="5">tRNA-specific adenosine deaminase 2</fullName>
        <ecNumber evidence="4">3.5.4.33</ecNumber>
    </recommendedName>
</protein>
<evidence type="ECO:0000256" key="6">
    <source>
        <dbReference type="ARBA" id="ARBA00022694"/>
    </source>
</evidence>
<dbReference type="NCBIfam" id="NF008113">
    <property type="entry name" value="PRK10860.1"/>
    <property type="match status" value="1"/>
</dbReference>
<evidence type="ECO:0000256" key="10">
    <source>
        <dbReference type="ARBA" id="ARBA00048045"/>
    </source>
</evidence>
<dbReference type="InterPro" id="IPR002125">
    <property type="entry name" value="CMP_dCMP_dom"/>
</dbReference>
<dbReference type="FunFam" id="3.40.140.10:FF:000005">
    <property type="entry name" value="tRNA-specific adenosine deaminase"/>
    <property type="match status" value="1"/>
</dbReference>
<organism evidence="12">
    <name type="scientific">bioreactor metagenome</name>
    <dbReference type="NCBI Taxonomy" id="1076179"/>
    <lineage>
        <taxon>unclassified sequences</taxon>
        <taxon>metagenomes</taxon>
        <taxon>ecological metagenomes</taxon>
    </lineage>
</organism>
<dbReference type="InterPro" id="IPR016193">
    <property type="entry name" value="Cytidine_deaminase-like"/>
</dbReference>
<evidence type="ECO:0000259" key="11">
    <source>
        <dbReference type="PROSITE" id="PS51747"/>
    </source>
</evidence>
<evidence type="ECO:0000256" key="9">
    <source>
        <dbReference type="ARBA" id="ARBA00022833"/>
    </source>
</evidence>
<keyword evidence="9" id="KW-0862">Zinc</keyword>
<evidence type="ECO:0000256" key="7">
    <source>
        <dbReference type="ARBA" id="ARBA00022723"/>
    </source>
</evidence>
<dbReference type="InterPro" id="IPR058535">
    <property type="entry name" value="MafB19-deam"/>
</dbReference>
<dbReference type="HAMAP" id="MF_00972">
    <property type="entry name" value="tRNA_aden_deaminase"/>
    <property type="match status" value="1"/>
</dbReference>
<reference evidence="12" key="1">
    <citation type="submission" date="2019-08" db="EMBL/GenBank/DDBJ databases">
        <authorList>
            <person name="Kucharzyk K."/>
            <person name="Murdoch R.W."/>
            <person name="Higgins S."/>
            <person name="Loffler F."/>
        </authorList>
    </citation>
    <scope>NUCLEOTIDE SEQUENCE</scope>
</reference>
<dbReference type="Pfam" id="PF14437">
    <property type="entry name" value="MafB19-deam"/>
    <property type="match status" value="1"/>
</dbReference>
<evidence type="ECO:0000256" key="8">
    <source>
        <dbReference type="ARBA" id="ARBA00022801"/>
    </source>
</evidence>
<name>A0A645CDQ5_9ZZZZ</name>
<evidence type="ECO:0000313" key="12">
    <source>
        <dbReference type="EMBL" id="MPM75116.1"/>
    </source>
</evidence>
<dbReference type="Gene3D" id="3.40.140.10">
    <property type="entry name" value="Cytidine Deaminase, domain 2"/>
    <property type="match status" value="1"/>
</dbReference>
<dbReference type="EMBL" id="VSSQ01026414">
    <property type="protein sequence ID" value="MPM75116.1"/>
    <property type="molecule type" value="Genomic_DNA"/>
</dbReference>
<dbReference type="InterPro" id="IPR016192">
    <property type="entry name" value="APOBEC/CMP_deaminase_Zn-bd"/>
</dbReference>
<keyword evidence="8 12" id="KW-0378">Hydrolase</keyword>
<dbReference type="InterPro" id="IPR028883">
    <property type="entry name" value="tRNA_aden_deaminase"/>
</dbReference>